<evidence type="ECO:0000313" key="4">
    <source>
        <dbReference type="EMBL" id="MBC2594531.1"/>
    </source>
</evidence>
<feature type="domain" description="STAS" evidence="3">
    <location>
        <begin position="1"/>
        <end position="110"/>
    </location>
</feature>
<keyword evidence="5" id="KW-1185">Reference proteome</keyword>
<proteinExistence type="inferred from homology"/>
<evidence type="ECO:0000256" key="1">
    <source>
        <dbReference type="ARBA" id="ARBA00009013"/>
    </source>
</evidence>
<evidence type="ECO:0000259" key="3">
    <source>
        <dbReference type="PROSITE" id="PS50801"/>
    </source>
</evidence>
<dbReference type="SUPFAM" id="SSF52091">
    <property type="entry name" value="SpoIIaa-like"/>
    <property type="match status" value="1"/>
</dbReference>
<dbReference type="Gene3D" id="3.30.750.24">
    <property type="entry name" value="STAS domain"/>
    <property type="match status" value="1"/>
</dbReference>
<evidence type="ECO:0000256" key="2">
    <source>
        <dbReference type="RuleBase" id="RU003749"/>
    </source>
</evidence>
<dbReference type="InterPro" id="IPR002645">
    <property type="entry name" value="STAS_dom"/>
</dbReference>
<comment type="similarity">
    <text evidence="1 2">Belongs to the anti-sigma-factor antagonist family.</text>
</comment>
<sequence>MEITQEKQDSINILSLQGRLDVSTSGSLDEKLTSLAEAGEVKVLVDCRELDYISSAGLRVLLSAAKQFKKQSGSIALATLNPNVKQVFEISGFTSIFPIYATREEALQALS</sequence>
<dbReference type="AlphaFoldDB" id="A0A842HH10"/>
<comment type="caution">
    <text evidence="4">The sequence shown here is derived from an EMBL/GenBank/DDBJ whole genome shotgun (WGS) entry which is preliminary data.</text>
</comment>
<gene>
    <name evidence="4" type="ORF">H5P28_09700</name>
</gene>
<name>A0A842HH10_9BACT</name>
<reference evidence="4 5" key="1">
    <citation type="submission" date="2020-07" db="EMBL/GenBank/DDBJ databases">
        <authorList>
            <person name="Feng X."/>
        </authorList>
    </citation>
    <scope>NUCLEOTIDE SEQUENCE [LARGE SCALE GENOMIC DNA]</scope>
    <source>
        <strain evidence="4 5">JCM31066</strain>
    </source>
</reference>
<organism evidence="4 5">
    <name type="scientific">Ruficoccus amylovorans</name>
    <dbReference type="NCBI Taxonomy" id="1804625"/>
    <lineage>
        <taxon>Bacteria</taxon>
        <taxon>Pseudomonadati</taxon>
        <taxon>Verrucomicrobiota</taxon>
        <taxon>Opitutia</taxon>
        <taxon>Puniceicoccales</taxon>
        <taxon>Cerasicoccaceae</taxon>
        <taxon>Ruficoccus</taxon>
    </lineage>
</organism>
<protein>
    <recommendedName>
        <fullName evidence="2">Anti-sigma factor antagonist</fullName>
    </recommendedName>
</protein>
<dbReference type="CDD" id="cd07043">
    <property type="entry name" value="STAS_anti-anti-sigma_factors"/>
    <property type="match status" value="1"/>
</dbReference>
<dbReference type="InterPro" id="IPR036513">
    <property type="entry name" value="STAS_dom_sf"/>
</dbReference>
<dbReference type="PANTHER" id="PTHR33495:SF14">
    <property type="entry name" value="ANTI-SIGMA FACTOR ANTAGONIST"/>
    <property type="match status" value="1"/>
</dbReference>
<dbReference type="Proteomes" id="UP000546464">
    <property type="component" value="Unassembled WGS sequence"/>
</dbReference>
<dbReference type="PANTHER" id="PTHR33495">
    <property type="entry name" value="ANTI-SIGMA FACTOR ANTAGONIST TM_1081-RELATED-RELATED"/>
    <property type="match status" value="1"/>
</dbReference>
<dbReference type="InterPro" id="IPR003658">
    <property type="entry name" value="Anti-sigma_ant"/>
</dbReference>
<dbReference type="EMBL" id="JACHVB010000025">
    <property type="protein sequence ID" value="MBC2594531.1"/>
    <property type="molecule type" value="Genomic_DNA"/>
</dbReference>
<dbReference type="PROSITE" id="PS50801">
    <property type="entry name" value="STAS"/>
    <property type="match status" value="1"/>
</dbReference>
<dbReference type="GO" id="GO:0043856">
    <property type="term" value="F:anti-sigma factor antagonist activity"/>
    <property type="evidence" value="ECO:0007669"/>
    <property type="project" value="InterPro"/>
</dbReference>
<dbReference type="RefSeq" id="WP_185675512.1">
    <property type="nucleotide sequence ID" value="NZ_JACHVB010000025.1"/>
</dbReference>
<accession>A0A842HH10</accession>
<dbReference type="NCBIfam" id="TIGR00377">
    <property type="entry name" value="ant_ant_sig"/>
    <property type="match status" value="1"/>
</dbReference>
<evidence type="ECO:0000313" key="5">
    <source>
        <dbReference type="Proteomes" id="UP000546464"/>
    </source>
</evidence>
<dbReference type="Pfam" id="PF01740">
    <property type="entry name" value="STAS"/>
    <property type="match status" value="1"/>
</dbReference>